<keyword evidence="7" id="KW-1185">Reference proteome</keyword>
<dbReference type="SMART" id="SM00225">
    <property type="entry name" value="BTB"/>
    <property type="match status" value="1"/>
</dbReference>
<proteinExistence type="predicted"/>
<evidence type="ECO:0000313" key="7">
    <source>
        <dbReference type="Proteomes" id="UP001149090"/>
    </source>
</evidence>
<keyword evidence="2" id="KW-0472">Membrane</keyword>
<feature type="domain" description="BTB" evidence="3">
    <location>
        <begin position="41"/>
        <end position="109"/>
    </location>
</feature>
<dbReference type="InterPro" id="IPR011333">
    <property type="entry name" value="SKP1/BTB/POZ_sf"/>
</dbReference>
<feature type="domain" description="TLDc" evidence="5">
    <location>
        <begin position="351"/>
        <end position="492"/>
    </location>
</feature>
<dbReference type="CDD" id="cd18186">
    <property type="entry name" value="BTB_POZ_ZBTB_KLHL-like"/>
    <property type="match status" value="1"/>
</dbReference>
<keyword evidence="1" id="KW-0175">Coiled coil</keyword>
<keyword evidence="2" id="KW-0812">Transmembrane</keyword>
<evidence type="ECO:0000259" key="5">
    <source>
        <dbReference type="PROSITE" id="PS51886"/>
    </source>
</evidence>
<dbReference type="InterPro" id="IPR003961">
    <property type="entry name" value="FN3_dom"/>
</dbReference>
<keyword evidence="2" id="KW-1133">Transmembrane helix</keyword>
<sequence length="1379" mass="157686">MNSRNSTSHRSTKKKTSVKKALQSILIKDLSNLYYLQNSFQDFSIFVRDKNQNKYEFKVHKCVLSARSGFFSLFFKKGISTEIDLPDVDKETMEWILKYIYLGEIFSTQKKDLSSLLKISIQFQLDLVSNFLEQLIFDSLNIMNVCDILVQNEVFKSSKIEQGCLSFIDSNFSEIKKNDSYLNLKEEQIYNLIQFKIQKREILDIAYLDMINQWIKNYMKKIKKDHKKQKFQLEKTTRRFFSEIHLEFIDRELVSNLPNFSYLSNYFSRIKQVSLYQEKMEMENIHNKETKSLEKKIQRKDNELEEVKKELKDLQQNSNLKEKQKYQEIKQLKEKIESQKILEEVFKTSTIITDIEQVQKFREWINKDDFLKNIKLRFSKNKDQTSENFHKKCDDKGSTLVLIKTKEGYIFGGFTEVGWQSAKNGDDIQDPKAFLFSLKNPKGISLEKFPVQKRKAKEALGYMNLEYGPDFNDIIVDSDKLESGQSSSFGYRYHLPQNIIKKSEEAINYFAGGNGGFSIQEIEYEHYVWNLIDNLTGSDNDFGRSVSIYEDILVIGDPGPDQAFVYRNNGTNFELEEILNASISAGFGWDVSIYEDVLVVGDFGAAQVSIYRFNQTIWNLEEIFTESYDSNFGQSVSVYKNVLVVGAPGVNKAFIYRYNGSMWNLEANFTGNSGSYFGWDVSLYENVTVIQTTTGENELCIYRYNGSIWNVDQNFTGTPGSNYGQSVYIYEDVLVVGAPYVNKVFGYRYNGSVWNLEQNFTGDPTSEFGWDVSLYKKTLVIGAYKANKAFIYRYNESMWNLEQILNGNSGSNFGWSVSVYENFTAITSPYIYKAYAYEYTFIPQVNLHNCSSLFSSFDCYWDQIQIPNLKYQINFGYDWIDIDSPILKDGNVLYQLFNSSFNSNITGNEYYTIQIQACHIESLKCGEFSSFANLTTRIDSVKDFQLLDPNSYSVNISWNYPNVVTNEGIAHLDHYNISYFTTSVPGSISSISIDNSSTSYLLDIECGNDYNVSICGCRTPECEGEDQGEVVESSISIPFEDIEDLICSIQYSLDINCSWNQPINCSIPSYYNFTYQAISQSYSENFNPISSNQYFTNYLQNQEYQVNVSACNSMNKCGNISTTSITTGNLATSPTINQLNPKPEEIELNFTKVSNANNYSISISLNNETNWQNFTSLDLSGIEGIGRISGISGNIEYNISIRGCSDLNCKSEYLGEPSSFVLETPKLGNITSLNCYGIVNGFVCTWDPLNLSDGLKGYLFRYNSIMICLPKTTEYYSVSGVNGEENYEISVYSSATSNCDYNEYSGIKTTTTVTTLSPTQTSESTSKTPVIVMGVIIPILVIGGVIGFIVLIKKQKKSIKRIIKQREKELEKSGGIEMI</sequence>
<dbReference type="CDD" id="cd14733">
    <property type="entry name" value="BACK"/>
    <property type="match status" value="1"/>
</dbReference>
<dbReference type="Proteomes" id="UP001149090">
    <property type="component" value="Unassembled WGS sequence"/>
</dbReference>
<evidence type="ECO:0000259" key="4">
    <source>
        <dbReference type="PROSITE" id="PS50853"/>
    </source>
</evidence>
<dbReference type="InterPro" id="IPR028994">
    <property type="entry name" value="Integrin_alpha_N"/>
</dbReference>
<protein>
    <submittedName>
        <fullName evidence="6">Pep-cterm sorting domain-containing protein</fullName>
    </submittedName>
</protein>
<organism evidence="6 7">
    <name type="scientific">Anaeramoeba ignava</name>
    <name type="common">Anaerobic marine amoeba</name>
    <dbReference type="NCBI Taxonomy" id="1746090"/>
    <lineage>
        <taxon>Eukaryota</taxon>
        <taxon>Metamonada</taxon>
        <taxon>Anaeramoebidae</taxon>
        <taxon>Anaeramoeba</taxon>
    </lineage>
</organism>
<dbReference type="PROSITE" id="PS50853">
    <property type="entry name" value="FN3"/>
    <property type="match status" value="1"/>
</dbReference>
<dbReference type="PANTHER" id="PTHR36220:SF1">
    <property type="entry name" value="GAMMA TUBULIN COMPLEX COMPONENT C-TERMINAL DOMAIN-CONTAINING PROTEIN"/>
    <property type="match status" value="1"/>
</dbReference>
<dbReference type="EMBL" id="JAPDFW010000120">
    <property type="protein sequence ID" value="KAJ5068142.1"/>
    <property type="molecule type" value="Genomic_DNA"/>
</dbReference>
<accession>A0A9Q0R5K1</accession>
<dbReference type="PANTHER" id="PTHR36220">
    <property type="entry name" value="UNNAMED PRODUCT"/>
    <property type="match status" value="1"/>
</dbReference>
<feature type="domain" description="Fibronectin type-III" evidence="4">
    <location>
        <begin position="940"/>
        <end position="1044"/>
    </location>
</feature>
<evidence type="ECO:0000256" key="1">
    <source>
        <dbReference type="SAM" id="Coils"/>
    </source>
</evidence>
<dbReference type="PROSITE" id="PS51886">
    <property type="entry name" value="TLDC"/>
    <property type="match status" value="1"/>
</dbReference>
<dbReference type="Gene3D" id="3.30.710.10">
    <property type="entry name" value="Potassium Channel Kv1.1, Chain A"/>
    <property type="match status" value="1"/>
</dbReference>
<dbReference type="InterPro" id="IPR000210">
    <property type="entry name" value="BTB/POZ_dom"/>
</dbReference>
<dbReference type="Pfam" id="PF07534">
    <property type="entry name" value="TLD"/>
    <property type="match status" value="1"/>
</dbReference>
<evidence type="ECO:0000259" key="3">
    <source>
        <dbReference type="PROSITE" id="PS50097"/>
    </source>
</evidence>
<dbReference type="Gene3D" id="2.130.10.130">
    <property type="entry name" value="Integrin alpha, N-terminal"/>
    <property type="match status" value="1"/>
</dbReference>
<dbReference type="InterPro" id="IPR013783">
    <property type="entry name" value="Ig-like_fold"/>
</dbReference>
<dbReference type="SUPFAM" id="SSF49265">
    <property type="entry name" value="Fibronectin type III"/>
    <property type="match status" value="2"/>
</dbReference>
<evidence type="ECO:0000256" key="2">
    <source>
        <dbReference type="SAM" id="Phobius"/>
    </source>
</evidence>
<dbReference type="InterPro" id="IPR036116">
    <property type="entry name" value="FN3_sf"/>
</dbReference>
<dbReference type="Pfam" id="PF00651">
    <property type="entry name" value="BTB"/>
    <property type="match status" value="1"/>
</dbReference>
<gene>
    <name evidence="6" type="ORF">M0811_12602</name>
</gene>
<comment type="caution">
    <text evidence="6">The sequence shown here is derived from an EMBL/GenBank/DDBJ whole genome shotgun (WGS) entry which is preliminary data.</text>
</comment>
<dbReference type="InterPro" id="IPR006571">
    <property type="entry name" value="TLDc_dom"/>
</dbReference>
<name>A0A9Q0R5K1_ANAIG</name>
<evidence type="ECO:0000313" key="6">
    <source>
        <dbReference type="EMBL" id="KAJ5068142.1"/>
    </source>
</evidence>
<dbReference type="PROSITE" id="PS50097">
    <property type="entry name" value="BTB"/>
    <property type="match status" value="1"/>
</dbReference>
<dbReference type="OrthoDB" id="636773at2759"/>
<reference evidence="6" key="1">
    <citation type="submission" date="2022-10" db="EMBL/GenBank/DDBJ databases">
        <title>Novel sulphate-reducing endosymbionts in the free-living metamonad Anaeramoeba.</title>
        <authorList>
            <person name="Jerlstrom-Hultqvist J."/>
            <person name="Cepicka I."/>
            <person name="Gallot-Lavallee L."/>
            <person name="Salas-Leiva D."/>
            <person name="Curtis B.A."/>
            <person name="Zahonova K."/>
            <person name="Pipaliya S."/>
            <person name="Dacks J."/>
            <person name="Roger A.J."/>
        </authorList>
    </citation>
    <scope>NUCLEOTIDE SEQUENCE</scope>
    <source>
        <strain evidence="6">BMAN</strain>
    </source>
</reference>
<dbReference type="Gene3D" id="2.60.40.10">
    <property type="entry name" value="Immunoglobulins"/>
    <property type="match status" value="1"/>
</dbReference>
<feature type="coiled-coil region" evidence="1">
    <location>
        <begin position="290"/>
        <end position="339"/>
    </location>
</feature>
<dbReference type="SUPFAM" id="SSF54695">
    <property type="entry name" value="POZ domain"/>
    <property type="match status" value="1"/>
</dbReference>
<feature type="transmembrane region" description="Helical" evidence="2">
    <location>
        <begin position="1330"/>
        <end position="1352"/>
    </location>
</feature>